<keyword evidence="5" id="KW-1185">Reference proteome</keyword>
<dbReference type="Pfam" id="PF02769">
    <property type="entry name" value="AIRS_C"/>
    <property type="match status" value="1"/>
</dbReference>
<dbReference type="GO" id="GO:0051604">
    <property type="term" value="P:protein maturation"/>
    <property type="evidence" value="ECO:0007669"/>
    <property type="project" value="TreeGrafter"/>
</dbReference>
<dbReference type="RefSeq" id="WP_073992872.1">
    <property type="nucleotide sequence ID" value="NZ_FQYT01000005.1"/>
</dbReference>
<feature type="domain" description="PurM-like C-terminal" evidence="3">
    <location>
        <begin position="153"/>
        <end position="306"/>
    </location>
</feature>
<evidence type="ECO:0000259" key="2">
    <source>
        <dbReference type="Pfam" id="PF00586"/>
    </source>
</evidence>
<dbReference type="Pfam" id="PF00586">
    <property type="entry name" value="AIRS"/>
    <property type="match status" value="1"/>
</dbReference>
<protein>
    <submittedName>
        <fullName evidence="4">Hydrogenase maturation factor</fullName>
    </submittedName>
</protein>
<accession>A0A1M6CVB2</accession>
<dbReference type="EMBL" id="FQYT01000005">
    <property type="protein sequence ID" value="SHI64781.1"/>
    <property type="molecule type" value="Genomic_DNA"/>
</dbReference>
<name>A0A1M6CVB2_9FIRM</name>
<proteinExistence type="inferred from homology"/>
<dbReference type="SUPFAM" id="SSF55326">
    <property type="entry name" value="PurM N-terminal domain-like"/>
    <property type="match status" value="1"/>
</dbReference>
<evidence type="ECO:0000259" key="3">
    <source>
        <dbReference type="Pfam" id="PF02769"/>
    </source>
</evidence>
<evidence type="ECO:0000256" key="1">
    <source>
        <dbReference type="ARBA" id="ARBA00006243"/>
    </source>
</evidence>
<dbReference type="InterPro" id="IPR036921">
    <property type="entry name" value="PurM-like_N_sf"/>
</dbReference>
<feature type="domain" description="PurM-like N-terminal" evidence="2">
    <location>
        <begin position="41"/>
        <end position="140"/>
    </location>
</feature>
<evidence type="ECO:0000313" key="4">
    <source>
        <dbReference type="EMBL" id="SHI64781.1"/>
    </source>
</evidence>
<dbReference type="SUPFAM" id="SSF56042">
    <property type="entry name" value="PurM C-terminal domain-like"/>
    <property type="match status" value="1"/>
</dbReference>
<dbReference type="Proteomes" id="UP000184342">
    <property type="component" value="Unassembled WGS sequence"/>
</dbReference>
<dbReference type="PANTHER" id="PTHR30303:SF4">
    <property type="entry name" value="HYDROGENASE EXPRESSION_FORMATION PROTEIN HYPE"/>
    <property type="match status" value="1"/>
</dbReference>
<dbReference type="PANTHER" id="PTHR30303">
    <property type="entry name" value="HYDROGENASE ISOENZYMES FORMATION PROTEIN HYPE"/>
    <property type="match status" value="1"/>
</dbReference>
<reference evidence="4 5" key="1">
    <citation type="submission" date="2016-11" db="EMBL/GenBank/DDBJ databases">
        <authorList>
            <person name="Jaros S."/>
            <person name="Januszkiewicz K."/>
            <person name="Wedrychowicz H."/>
        </authorList>
    </citation>
    <scope>NUCLEOTIDE SEQUENCE [LARGE SCALE GENOMIC DNA]</scope>
    <source>
        <strain evidence="4 5">DSM 15970</strain>
    </source>
</reference>
<dbReference type="AlphaFoldDB" id="A0A1M6CVB2"/>
<dbReference type="Gene3D" id="3.90.650.10">
    <property type="entry name" value="PurM-like C-terminal domain"/>
    <property type="match status" value="1"/>
</dbReference>
<evidence type="ECO:0000313" key="5">
    <source>
        <dbReference type="Proteomes" id="UP000184342"/>
    </source>
</evidence>
<dbReference type="InterPro" id="IPR036676">
    <property type="entry name" value="PurM-like_C_sf"/>
</dbReference>
<organism evidence="4 5">
    <name type="scientific">Parasporobacterium paucivorans DSM 15970</name>
    <dbReference type="NCBI Taxonomy" id="1122934"/>
    <lineage>
        <taxon>Bacteria</taxon>
        <taxon>Bacillati</taxon>
        <taxon>Bacillota</taxon>
        <taxon>Clostridia</taxon>
        <taxon>Lachnospirales</taxon>
        <taxon>Lachnospiraceae</taxon>
        <taxon>Parasporobacterium</taxon>
    </lineage>
</organism>
<gene>
    <name evidence="4" type="ORF">SAMN02745691_00596</name>
</gene>
<dbReference type="InterPro" id="IPR011854">
    <property type="entry name" value="HypE"/>
</dbReference>
<comment type="similarity">
    <text evidence="1">Belongs to the HypE family.</text>
</comment>
<dbReference type="OrthoDB" id="153904at2"/>
<dbReference type="Gene3D" id="3.30.1330.10">
    <property type="entry name" value="PurM-like, N-terminal domain"/>
    <property type="match status" value="1"/>
</dbReference>
<dbReference type="InterPro" id="IPR010918">
    <property type="entry name" value="PurM-like_C_dom"/>
</dbReference>
<dbReference type="STRING" id="1122934.SAMN02745691_00596"/>
<sequence length="328" mass="35734">MKQGKISETVYKRSIIKGIHFKKPEVLQGVTLPGTSSAMRISGDGNTLVTAGFSSRNIGADAESIGIISVVNEIRSRGAEPLGVIINLLYPPGYTEGELKSAIHSFDDECARQGMPILSVNGEVTDNVVRPVINLTGLGKAQEGRLLSLSDCRPGQDIVMSKHAGMEGTWLIGQMKKAALEARFSQRFIMDINRYKTEFSVAREAAAAGRHGVTAMQNVREFGVFGALWDLGTAAKTGIRVELKKINIRQETIEVCELFGLNPYQLLSEGSLLMIADDGEALVHELEKEDIPASVIGRLTPGNDRVIVNDGEERYLMPPLNDEIEKLI</sequence>
<dbReference type="InterPro" id="IPR016188">
    <property type="entry name" value="PurM-like_N"/>
</dbReference>